<gene>
    <name evidence="1" type="ORF">L2E82_14650</name>
</gene>
<reference evidence="1 2" key="2">
    <citation type="journal article" date="2022" name="Mol. Ecol. Resour.">
        <title>The genomes of chicory, endive, great burdock and yacon provide insights into Asteraceae paleo-polyploidization history and plant inulin production.</title>
        <authorList>
            <person name="Fan W."/>
            <person name="Wang S."/>
            <person name="Wang H."/>
            <person name="Wang A."/>
            <person name="Jiang F."/>
            <person name="Liu H."/>
            <person name="Zhao H."/>
            <person name="Xu D."/>
            <person name="Zhang Y."/>
        </authorList>
    </citation>
    <scope>NUCLEOTIDE SEQUENCE [LARGE SCALE GENOMIC DNA]</scope>
    <source>
        <strain evidence="2">cv. Punajuju</strain>
        <tissue evidence="1">Leaves</tissue>
    </source>
</reference>
<reference evidence="2" key="1">
    <citation type="journal article" date="2022" name="Mol. Ecol. Resour.">
        <title>The genomes of chicory, endive, great burdock and yacon provide insights into Asteraceae palaeo-polyploidization history and plant inulin production.</title>
        <authorList>
            <person name="Fan W."/>
            <person name="Wang S."/>
            <person name="Wang H."/>
            <person name="Wang A."/>
            <person name="Jiang F."/>
            <person name="Liu H."/>
            <person name="Zhao H."/>
            <person name="Xu D."/>
            <person name="Zhang Y."/>
        </authorList>
    </citation>
    <scope>NUCLEOTIDE SEQUENCE [LARGE SCALE GENOMIC DNA]</scope>
    <source>
        <strain evidence="2">cv. Punajuju</strain>
    </source>
</reference>
<evidence type="ECO:0000313" key="2">
    <source>
        <dbReference type="Proteomes" id="UP001055811"/>
    </source>
</evidence>
<organism evidence="1 2">
    <name type="scientific">Cichorium intybus</name>
    <name type="common">Chicory</name>
    <dbReference type="NCBI Taxonomy" id="13427"/>
    <lineage>
        <taxon>Eukaryota</taxon>
        <taxon>Viridiplantae</taxon>
        <taxon>Streptophyta</taxon>
        <taxon>Embryophyta</taxon>
        <taxon>Tracheophyta</taxon>
        <taxon>Spermatophyta</taxon>
        <taxon>Magnoliopsida</taxon>
        <taxon>eudicotyledons</taxon>
        <taxon>Gunneridae</taxon>
        <taxon>Pentapetalae</taxon>
        <taxon>asterids</taxon>
        <taxon>campanulids</taxon>
        <taxon>Asterales</taxon>
        <taxon>Asteraceae</taxon>
        <taxon>Cichorioideae</taxon>
        <taxon>Cichorieae</taxon>
        <taxon>Cichoriinae</taxon>
        <taxon>Cichorium</taxon>
    </lineage>
</organism>
<keyword evidence="2" id="KW-1185">Reference proteome</keyword>
<name>A0ACB9F089_CICIN</name>
<accession>A0ACB9F089</accession>
<sequence length="141" mass="15704">MGVIIIDGSTVRAFVNDDVQFRTNVDKQFVSLDTNNDGVLSRSEMRKAFETTRFLDTDFGVDKATPPEEVTQLYESIFRSFDEDNNGTVDIDEFRSEVKKIMLAIADGLGSSPIQMAVEDDDQSFFKMAADLEAARVAKSS</sequence>
<comment type="caution">
    <text evidence="1">The sequence shown here is derived from an EMBL/GenBank/DDBJ whole genome shotgun (WGS) entry which is preliminary data.</text>
</comment>
<protein>
    <submittedName>
        <fullName evidence="1">Uncharacterized protein</fullName>
    </submittedName>
</protein>
<proteinExistence type="predicted"/>
<evidence type="ECO:0000313" key="1">
    <source>
        <dbReference type="EMBL" id="KAI3764639.1"/>
    </source>
</evidence>
<dbReference type="Proteomes" id="UP001055811">
    <property type="component" value="Linkage Group LG03"/>
</dbReference>
<dbReference type="EMBL" id="CM042011">
    <property type="protein sequence ID" value="KAI3764639.1"/>
    <property type="molecule type" value="Genomic_DNA"/>
</dbReference>